<keyword evidence="2" id="KW-1185">Reference proteome</keyword>
<dbReference type="SUPFAM" id="SSF51182">
    <property type="entry name" value="RmlC-like cupins"/>
    <property type="match status" value="1"/>
</dbReference>
<dbReference type="OrthoDB" id="2596042at2"/>
<name>A0A4R2IGD2_9PSEU</name>
<dbReference type="RefSeq" id="WP_132126482.1">
    <property type="nucleotide sequence ID" value="NZ_SLWS01000026.1"/>
</dbReference>
<dbReference type="InterPro" id="IPR011051">
    <property type="entry name" value="RmlC_Cupin_sf"/>
</dbReference>
<protein>
    <submittedName>
        <fullName evidence="1">Uncharacterized protein</fullName>
    </submittedName>
</protein>
<dbReference type="EMBL" id="SLWS01000026">
    <property type="protein sequence ID" value="TCO43803.1"/>
    <property type="molecule type" value="Genomic_DNA"/>
</dbReference>
<proteinExistence type="predicted"/>
<dbReference type="Proteomes" id="UP000295680">
    <property type="component" value="Unassembled WGS sequence"/>
</dbReference>
<organism evidence="1 2">
    <name type="scientific">Actinocrispum wychmicini</name>
    <dbReference type="NCBI Taxonomy" id="1213861"/>
    <lineage>
        <taxon>Bacteria</taxon>
        <taxon>Bacillati</taxon>
        <taxon>Actinomycetota</taxon>
        <taxon>Actinomycetes</taxon>
        <taxon>Pseudonocardiales</taxon>
        <taxon>Pseudonocardiaceae</taxon>
        <taxon>Actinocrispum</taxon>
    </lineage>
</organism>
<accession>A0A4R2IGD2</accession>
<evidence type="ECO:0000313" key="1">
    <source>
        <dbReference type="EMBL" id="TCO43803.1"/>
    </source>
</evidence>
<reference evidence="1 2" key="1">
    <citation type="submission" date="2019-03" db="EMBL/GenBank/DDBJ databases">
        <title>Genomic Encyclopedia of Type Strains, Phase IV (KMG-IV): sequencing the most valuable type-strain genomes for metagenomic binning, comparative biology and taxonomic classification.</title>
        <authorList>
            <person name="Goeker M."/>
        </authorList>
    </citation>
    <scope>NUCLEOTIDE SEQUENCE [LARGE SCALE GENOMIC DNA]</scope>
    <source>
        <strain evidence="1 2">DSM 45934</strain>
    </source>
</reference>
<dbReference type="AlphaFoldDB" id="A0A4R2IGD2"/>
<comment type="caution">
    <text evidence="1">The sequence shown here is derived from an EMBL/GenBank/DDBJ whole genome shotgun (WGS) entry which is preliminary data.</text>
</comment>
<evidence type="ECO:0000313" key="2">
    <source>
        <dbReference type="Proteomes" id="UP000295680"/>
    </source>
</evidence>
<gene>
    <name evidence="1" type="ORF">EV192_12618</name>
</gene>
<sequence>MTSPPHPSFTSLGQIDWDDTTSILRGCAPLFEALTHEPALLARLVAHVADDPHLAEMCEGYDFMHKLVLHDAVDLNVRLRLHVYQAGFFDRPHNHRWSFASHILRGGYVHRIFGCDDQFGEDTDPDSLLPIHERLEQPGSTYALHHTSVHTVQAEADTISMLVRGPSAKQRFLILDAATDSFFWVYGAAQESPEQRASKRLTPDQLANTITRIQHLIADLDPASRSASLDGK</sequence>